<dbReference type="PROSITE" id="PS51201">
    <property type="entry name" value="RCK_N"/>
    <property type="match status" value="1"/>
</dbReference>
<keyword evidence="2" id="KW-0406">Ion transport</keyword>
<dbReference type="PROSITE" id="PS51202">
    <property type="entry name" value="RCK_C"/>
    <property type="match status" value="1"/>
</dbReference>
<reference evidence="5" key="1">
    <citation type="submission" date="2019-08" db="EMBL/GenBank/DDBJ databases">
        <authorList>
            <person name="Kucharzyk K."/>
            <person name="Murdoch R.W."/>
            <person name="Higgins S."/>
            <person name="Loffler F."/>
        </authorList>
    </citation>
    <scope>NUCLEOTIDE SEQUENCE</scope>
</reference>
<dbReference type="GO" id="GO:0008324">
    <property type="term" value="F:monoatomic cation transmembrane transporter activity"/>
    <property type="evidence" value="ECO:0007669"/>
    <property type="project" value="InterPro"/>
</dbReference>
<dbReference type="InterPro" id="IPR050721">
    <property type="entry name" value="Trk_Ktr_HKT_K-transport"/>
</dbReference>
<dbReference type="GO" id="GO:0006813">
    <property type="term" value="P:potassium ion transport"/>
    <property type="evidence" value="ECO:0007669"/>
    <property type="project" value="InterPro"/>
</dbReference>
<dbReference type="PANTHER" id="PTHR43833">
    <property type="entry name" value="POTASSIUM CHANNEL PROTEIN 2-RELATED-RELATED"/>
    <property type="match status" value="1"/>
</dbReference>
<dbReference type="Gene3D" id="3.40.50.720">
    <property type="entry name" value="NAD(P)-binding Rossmann-like Domain"/>
    <property type="match status" value="1"/>
</dbReference>
<organism evidence="5">
    <name type="scientific">bioreactor metagenome</name>
    <dbReference type="NCBI Taxonomy" id="1076179"/>
    <lineage>
        <taxon>unclassified sequences</taxon>
        <taxon>metagenomes</taxon>
        <taxon>ecological metagenomes</taxon>
    </lineage>
</organism>
<evidence type="ECO:0000256" key="2">
    <source>
        <dbReference type="ARBA" id="ARBA00023065"/>
    </source>
</evidence>
<evidence type="ECO:0000259" key="3">
    <source>
        <dbReference type="PROSITE" id="PS51201"/>
    </source>
</evidence>
<dbReference type="InterPro" id="IPR006037">
    <property type="entry name" value="RCK_C"/>
</dbReference>
<dbReference type="EMBL" id="VSSQ01085771">
    <property type="protein sequence ID" value="MPN33327.1"/>
    <property type="molecule type" value="Genomic_DNA"/>
</dbReference>
<keyword evidence="1" id="KW-0813">Transport</keyword>
<dbReference type="PANTHER" id="PTHR43833:SF5">
    <property type="entry name" value="TRK SYSTEM POTASSIUM UPTAKE PROTEIN TRKA"/>
    <property type="match status" value="1"/>
</dbReference>
<feature type="domain" description="RCK C-terminal" evidence="4">
    <location>
        <begin position="108"/>
        <end position="190"/>
    </location>
</feature>
<dbReference type="AlphaFoldDB" id="A0A645H2S9"/>
<accession>A0A645H2S9</accession>
<proteinExistence type="predicted"/>
<dbReference type="SUPFAM" id="SSF51735">
    <property type="entry name" value="NAD(P)-binding Rossmann-fold domains"/>
    <property type="match status" value="1"/>
</dbReference>
<dbReference type="InterPro" id="IPR036291">
    <property type="entry name" value="NAD(P)-bd_dom_sf"/>
</dbReference>
<evidence type="ECO:0000313" key="5">
    <source>
        <dbReference type="EMBL" id="MPN33327.1"/>
    </source>
</evidence>
<evidence type="ECO:0000256" key="1">
    <source>
        <dbReference type="ARBA" id="ARBA00022448"/>
    </source>
</evidence>
<comment type="caution">
    <text evidence="5">The sequence shown here is derived from an EMBL/GenBank/DDBJ whole genome shotgun (WGS) entry which is preliminary data.</text>
</comment>
<gene>
    <name evidence="5" type="primary">trkA_50</name>
    <name evidence="5" type="ORF">SDC9_180812</name>
</gene>
<evidence type="ECO:0000259" key="4">
    <source>
        <dbReference type="PROSITE" id="PS51202"/>
    </source>
</evidence>
<feature type="domain" description="RCK N-terminal" evidence="3">
    <location>
        <begin position="1"/>
        <end position="88"/>
    </location>
</feature>
<dbReference type="Gene3D" id="3.30.70.1450">
    <property type="entry name" value="Regulator of K+ conductance, C-terminal domain"/>
    <property type="match status" value="1"/>
</dbReference>
<dbReference type="InterPro" id="IPR036721">
    <property type="entry name" value="RCK_C_sf"/>
</dbReference>
<dbReference type="Pfam" id="PF02254">
    <property type="entry name" value="TrkA_N"/>
    <property type="match status" value="1"/>
</dbReference>
<dbReference type="InterPro" id="IPR003148">
    <property type="entry name" value="RCK_N"/>
</dbReference>
<dbReference type="Pfam" id="PF02080">
    <property type="entry name" value="TrkA_C"/>
    <property type="match status" value="1"/>
</dbReference>
<protein>
    <submittedName>
        <fullName evidence="5">Trk system potassium uptake protein TrkA</fullName>
    </submittedName>
</protein>
<dbReference type="SUPFAM" id="SSF116726">
    <property type="entry name" value="TrkA C-terminal domain-like"/>
    <property type="match status" value="1"/>
</dbReference>
<name>A0A645H2S9_9ZZZZ</name>
<sequence>MEDVFLKLEKVLPKDTAVFGSGTDPNILESCGIADADVVAAVTGADEANLVASTISKFEFGVPRVIARVNNPKNVWLFNSGMGVDVGLNMADLMAHLVVEEMDLKNMLTLMKLSHGNYSIVEFTVDDKSKAVNQVIKDLNIPAKAVMIALYRGNDVIIPRGSTTILSGDRILAFTDEDAQIKLNLLFTQG</sequence>